<keyword evidence="2 5" id="KW-0645">Protease</keyword>
<dbReference type="Gene3D" id="2.30.42.10">
    <property type="match status" value="1"/>
</dbReference>
<name>A0A3M2HWL3_9GAMM</name>
<dbReference type="Pfam" id="PF00595">
    <property type="entry name" value="PDZ"/>
    <property type="match status" value="1"/>
</dbReference>
<feature type="region of interest" description="Disordered" evidence="6">
    <location>
        <begin position="1"/>
        <end position="41"/>
    </location>
</feature>
<dbReference type="PANTHER" id="PTHR32060:SF22">
    <property type="entry name" value="CARBOXYL-TERMINAL-PROCESSING PEPTIDASE 3, CHLOROPLASTIC"/>
    <property type="match status" value="1"/>
</dbReference>
<dbReference type="SUPFAM" id="SSF52096">
    <property type="entry name" value="ClpP/crotonase"/>
    <property type="match status" value="1"/>
</dbReference>
<evidence type="ECO:0000313" key="9">
    <source>
        <dbReference type="Proteomes" id="UP000275012"/>
    </source>
</evidence>
<dbReference type="GO" id="GO:0030288">
    <property type="term" value="C:outer membrane-bounded periplasmic space"/>
    <property type="evidence" value="ECO:0007669"/>
    <property type="project" value="TreeGrafter"/>
</dbReference>
<dbReference type="SMART" id="SM00228">
    <property type="entry name" value="PDZ"/>
    <property type="match status" value="1"/>
</dbReference>
<feature type="compositionally biased region" description="Low complexity" evidence="6">
    <location>
        <begin position="1"/>
        <end position="23"/>
    </location>
</feature>
<dbReference type="InterPro" id="IPR001478">
    <property type="entry name" value="PDZ"/>
</dbReference>
<dbReference type="InterPro" id="IPR004447">
    <property type="entry name" value="Peptidase_S41A"/>
</dbReference>
<dbReference type="EMBL" id="RFLY01000006">
    <property type="protein sequence ID" value="RMH93448.1"/>
    <property type="molecule type" value="Genomic_DNA"/>
</dbReference>
<evidence type="ECO:0000256" key="3">
    <source>
        <dbReference type="ARBA" id="ARBA00022801"/>
    </source>
</evidence>
<dbReference type="Proteomes" id="UP000275012">
    <property type="component" value="Unassembled WGS sequence"/>
</dbReference>
<dbReference type="GO" id="GO:0008236">
    <property type="term" value="F:serine-type peptidase activity"/>
    <property type="evidence" value="ECO:0007669"/>
    <property type="project" value="UniProtKB-KW"/>
</dbReference>
<comment type="caution">
    <text evidence="8">The sequence shown here is derived from an EMBL/GenBank/DDBJ whole genome shotgun (WGS) entry which is preliminary data.</text>
</comment>
<dbReference type="SUPFAM" id="SSF50156">
    <property type="entry name" value="PDZ domain-like"/>
    <property type="match status" value="1"/>
</dbReference>
<dbReference type="InterPro" id="IPR029045">
    <property type="entry name" value="ClpP/crotonase-like_dom_sf"/>
</dbReference>
<dbReference type="OrthoDB" id="9812068at2"/>
<dbReference type="InterPro" id="IPR040573">
    <property type="entry name" value="TSP_N"/>
</dbReference>
<dbReference type="GO" id="GO:0004175">
    <property type="term" value="F:endopeptidase activity"/>
    <property type="evidence" value="ECO:0007669"/>
    <property type="project" value="TreeGrafter"/>
</dbReference>
<dbReference type="SMART" id="SM00245">
    <property type="entry name" value="TSPc"/>
    <property type="match status" value="1"/>
</dbReference>
<evidence type="ECO:0000256" key="1">
    <source>
        <dbReference type="ARBA" id="ARBA00009179"/>
    </source>
</evidence>
<accession>A0A3M2HWL3</accession>
<dbReference type="GO" id="GO:0006508">
    <property type="term" value="P:proteolysis"/>
    <property type="evidence" value="ECO:0007669"/>
    <property type="project" value="UniProtKB-KW"/>
</dbReference>
<dbReference type="PROSITE" id="PS50106">
    <property type="entry name" value="PDZ"/>
    <property type="match status" value="1"/>
</dbReference>
<dbReference type="Gene3D" id="3.30.750.44">
    <property type="match status" value="1"/>
</dbReference>
<comment type="similarity">
    <text evidence="1 5">Belongs to the peptidase S41A family.</text>
</comment>
<dbReference type="Pfam" id="PF11818">
    <property type="entry name" value="DUF3340"/>
    <property type="match status" value="1"/>
</dbReference>
<evidence type="ECO:0000256" key="5">
    <source>
        <dbReference type="RuleBase" id="RU004404"/>
    </source>
</evidence>
<dbReference type="InterPro" id="IPR036034">
    <property type="entry name" value="PDZ_sf"/>
</dbReference>
<protein>
    <submittedName>
        <fullName evidence="8">Tail-specific protease</fullName>
    </submittedName>
</protein>
<dbReference type="Gene3D" id="3.90.226.10">
    <property type="entry name" value="2-enoyl-CoA Hydratase, Chain A, domain 1"/>
    <property type="match status" value="1"/>
</dbReference>
<keyword evidence="4 5" id="KW-0720">Serine protease</keyword>
<proteinExistence type="inferred from homology"/>
<feature type="domain" description="PDZ" evidence="7">
    <location>
        <begin position="262"/>
        <end position="329"/>
    </location>
</feature>
<dbReference type="AlphaFoldDB" id="A0A3M2HWL3"/>
<organism evidence="8 9">
    <name type="scientific">Solilutibacter pythonis</name>
    <dbReference type="NCBI Taxonomy" id="2483112"/>
    <lineage>
        <taxon>Bacteria</taxon>
        <taxon>Pseudomonadati</taxon>
        <taxon>Pseudomonadota</taxon>
        <taxon>Gammaproteobacteria</taxon>
        <taxon>Lysobacterales</taxon>
        <taxon>Lysobacteraceae</taxon>
        <taxon>Solilutibacter</taxon>
    </lineage>
</organism>
<evidence type="ECO:0000256" key="2">
    <source>
        <dbReference type="ARBA" id="ARBA00022670"/>
    </source>
</evidence>
<evidence type="ECO:0000256" key="6">
    <source>
        <dbReference type="SAM" id="MobiDB-lite"/>
    </source>
</evidence>
<sequence>MADGALPPRTAPERPALPAEAVPPVAPPARRPASGNAARKPAASAFVTTRAQTDTAAVVHGLLSSSRFAYRPRELDAALGAEVWKRYLESLDPSKVYLTRADIDGFGAGDRLMVEAITGGDFNPTYAVFQRYRERVKARSEYARALLKQDIFDFTGEDRYEYDRKDVPWASDAAALDALWRQSVRYDWLRLKLAGKSPEDIRKTLDKRYANVAKGIDDLNAEDIFQTALNAYTGSIDPHTNYFNPRAAENFNQQMSLSLQGIGAQLQKREDIVTIMELIPGGPAARDARLKPGDRIVAVGQGAQGAMEDVVGWRIDDVVAKIRGDKGSVVRLDILPASAPVDGKPVRIQLTRDKVVLADSQAKPEIIQLPEAAGQPPRRVGVVKLPSFYQDFSARRARDVEGASASRDVARILADFRKEKLDGVVLDLRNNGGGSLDEAVAITGLFIDQGPVVQERQAGGRIGVRADREPGMAWDGPLAVLINRASASASEIVAGAIQDYGRGLIIGETSFGKGTVQAMVGLDRIVQNQGAAQYGDVKLTVAQFFRPSGGSTQNKGVSPDIPFPVTVDASEYGENTFDNALPWTKIAASPHVTYGQFAGLLPVLTRLHETRAAKDVEYQWRVEDAAEFRAQREKKWISLNVDERRAERDKQETKRKFRQAERKRLGLPLDPLADDGMDDGLNRLERDVAREAERDKLAEKLPDPFLREAAAILGDAARLLDGDRALAAKVLPQSTAPGRWAD</sequence>
<dbReference type="InterPro" id="IPR005151">
    <property type="entry name" value="Tail-specific_protease"/>
</dbReference>
<dbReference type="PANTHER" id="PTHR32060">
    <property type="entry name" value="TAIL-SPECIFIC PROTEASE"/>
    <property type="match status" value="1"/>
</dbReference>
<evidence type="ECO:0000256" key="4">
    <source>
        <dbReference type="ARBA" id="ARBA00022825"/>
    </source>
</evidence>
<dbReference type="CDD" id="cd07560">
    <property type="entry name" value="Peptidase_S41_CPP"/>
    <property type="match status" value="1"/>
</dbReference>
<reference evidence="8 9" key="1">
    <citation type="submission" date="2018-10" db="EMBL/GenBank/DDBJ databases">
        <title>Proposal of Lysobacter pythonis sp. nov. isolated from royal pythons (Python regius).</title>
        <authorList>
            <person name="Hans-Juergen B."/>
            <person name="Huptas C."/>
            <person name="Sandra B."/>
            <person name="Igor L."/>
            <person name="Joachim S."/>
            <person name="Siegfried S."/>
            <person name="Mareike W."/>
            <person name="Peter K."/>
        </authorList>
    </citation>
    <scope>NUCLEOTIDE SEQUENCE [LARGE SCALE GENOMIC DNA]</scope>
    <source>
        <strain evidence="8 9">4284/11</strain>
    </source>
</reference>
<dbReference type="CDD" id="cd06782">
    <property type="entry name" value="cpPDZ_CPP-like"/>
    <property type="match status" value="1"/>
</dbReference>
<dbReference type="Pfam" id="PF03572">
    <property type="entry name" value="Peptidase_S41"/>
    <property type="match status" value="1"/>
</dbReference>
<dbReference type="FunFam" id="3.90.226.10:FF:000090">
    <property type="entry name" value="Tail-specific protease"/>
    <property type="match status" value="1"/>
</dbReference>
<dbReference type="GO" id="GO:0007165">
    <property type="term" value="P:signal transduction"/>
    <property type="evidence" value="ECO:0007669"/>
    <property type="project" value="TreeGrafter"/>
</dbReference>
<evidence type="ECO:0000259" key="7">
    <source>
        <dbReference type="PROSITE" id="PS50106"/>
    </source>
</evidence>
<gene>
    <name evidence="8" type="ORF">EBB59_05965</name>
</gene>
<keyword evidence="3 5" id="KW-0378">Hydrolase</keyword>
<dbReference type="Pfam" id="PF17804">
    <property type="entry name" value="TSP_NTD"/>
    <property type="match status" value="1"/>
</dbReference>
<keyword evidence="9" id="KW-1185">Reference proteome</keyword>
<dbReference type="NCBIfam" id="TIGR00225">
    <property type="entry name" value="prc"/>
    <property type="match status" value="1"/>
</dbReference>
<dbReference type="InterPro" id="IPR020992">
    <property type="entry name" value="Tail_Prtase_C"/>
</dbReference>
<evidence type="ECO:0000313" key="8">
    <source>
        <dbReference type="EMBL" id="RMH93448.1"/>
    </source>
</evidence>